<keyword evidence="8" id="KW-1185">Reference proteome</keyword>
<protein>
    <recommendedName>
        <fullName evidence="2">histidine--tRNA ligase</fullName>
        <ecNumber evidence="2">6.1.1.21</ecNumber>
    </recommendedName>
</protein>
<gene>
    <name evidence="7" type="ORF">Pcinc_043070</name>
</gene>
<comment type="subcellular location">
    <subcellularLocation>
        <location evidence="1">Cytoplasm</location>
    </subcellularLocation>
</comment>
<evidence type="ECO:0000256" key="3">
    <source>
        <dbReference type="ARBA" id="ARBA00022490"/>
    </source>
</evidence>
<dbReference type="InterPro" id="IPR004516">
    <property type="entry name" value="HisRS/HisZ"/>
</dbReference>
<accession>A0AAE1BJF4</accession>
<evidence type="ECO:0000256" key="2">
    <source>
        <dbReference type="ARBA" id="ARBA00012815"/>
    </source>
</evidence>
<dbReference type="EMBL" id="JAWQEG010008494">
    <property type="protein sequence ID" value="KAK3850204.1"/>
    <property type="molecule type" value="Genomic_DNA"/>
</dbReference>
<dbReference type="CDD" id="cd00773">
    <property type="entry name" value="HisRS-like_core"/>
    <property type="match status" value="1"/>
</dbReference>
<dbReference type="GO" id="GO:0004821">
    <property type="term" value="F:histidine-tRNA ligase activity"/>
    <property type="evidence" value="ECO:0007669"/>
    <property type="project" value="UniProtKB-EC"/>
</dbReference>
<dbReference type="GO" id="GO:0005737">
    <property type="term" value="C:cytoplasm"/>
    <property type="evidence" value="ECO:0007669"/>
    <property type="project" value="UniProtKB-SubCell"/>
</dbReference>
<feature type="binding site" evidence="5">
    <location>
        <position position="110"/>
    </location>
    <ligand>
        <name>L-histidine</name>
        <dbReference type="ChEBI" id="CHEBI:57595"/>
    </ligand>
</feature>
<keyword evidence="3" id="KW-0963">Cytoplasm</keyword>
<dbReference type="HAMAP" id="MF_00125">
    <property type="entry name" value="HisZ"/>
    <property type="match status" value="1"/>
</dbReference>
<comment type="caution">
    <text evidence="7">The sequence shown here is derived from an EMBL/GenBank/DDBJ whole genome shotgun (WGS) entry which is preliminary data.</text>
</comment>
<dbReference type="NCBIfam" id="NF008935">
    <property type="entry name" value="PRK12292.1-1"/>
    <property type="match status" value="1"/>
</dbReference>
<dbReference type="Gene3D" id="3.30.930.10">
    <property type="entry name" value="Bira Bifunctional Protein, Domain 2"/>
    <property type="match status" value="1"/>
</dbReference>
<evidence type="ECO:0000313" key="8">
    <source>
        <dbReference type="Proteomes" id="UP001286313"/>
    </source>
</evidence>
<dbReference type="NCBIfam" id="TIGR00443">
    <property type="entry name" value="hisZ_biosyn_reg"/>
    <property type="match status" value="1"/>
</dbReference>
<dbReference type="GO" id="GO:0006427">
    <property type="term" value="P:histidyl-tRNA aminoacylation"/>
    <property type="evidence" value="ECO:0007669"/>
    <property type="project" value="TreeGrafter"/>
</dbReference>
<dbReference type="InterPro" id="IPR041715">
    <property type="entry name" value="HisRS-like_core"/>
</dbReference>
<evidence type="ECO:0000256" key="1">
    <source>
        <dbReference type="ARBA" id="ARBA00004496"/>
    </source>
</evidence>
<feature type="binding site" evidence="5">
    <location>
        <begin position="81"/>
        <end position="83"/>
    </location>
    <ligand>
        <name>L-histidine</name>
        <dbReference type="ChEBI" id="CHEBI:57595"/>
    </ligand>
</feature>
<name>A0AAE1BJF4_PETCI</name>
<evidence type="ECO:0000259" key="6">
    <source>
        <dbReference type="Pfam" id="PF13393"/>
    </source>
</evidence>
<dbReference type="Pfam" id="PF13393">
    <property type="entry name" value="tRNA-synt_His"/>
    <property type="match status" value="1"/>
</dbReference>
<dbReference type="PANTHER" id="PTHR43707">
    <property type="entry name" value="HISTIDYL-TRNA SYNTHETASE"/>
    <property type="match status" value="1"/>
</dbReference>
<dbReference type="InterPro" id="IPR045864">
    <property type="entry name" value="aa-tRNA-synth_II/BPL/LPL"/>
</dbReference>
<dbReference type="PIRSF" id="PIRSF001549">
    <property type="entry name" value="His-tRNA_synth"/>
    <property type="match status" value="1"/>
</dbReference>
<dbReference type="AlphaFoldDB" id="A0AAE1BJF4"/>
<evidence type="ECO:0000256" key="5">
    <source>
        <dbReference type="PIRSR" id="PIRSR001549-1"/>
    </source>
</evidence>
<dbReference type="SUPFAM" id="SSF55681">
    <property type="entry name" value="Class II aaRS and biotin synthetases"/>
    <property type="match status" value="1"/>
</dbReference>
<proteinExistence type="inferred from homology"/>
<feature type="binding site" evidence="5">
    <location>
        <position position="269"/>
    </location>
    <ligand>
        <name>L-histidine</name>
        <dbReference type="ChEBI" id="CHEBI:57595"/>
    </ligand>
</feature>
<dbReference type="NCBIfam" id="NF009086">
    <property type="entry name" value="PRK12421.1"/>
    <property type="match status" value="1"/>
</dbReference>
<dbReference type="InterPro" id="IPR004517">
    <property type="entry name" value="HisZ"/>
</dbReference>
<feature type="domain" description="Class II Histidinyl-tRNA synthetase (HisRS)-like catalytic core" evidence="6">
    <location>
        <begin position="10"/>
        <end position="317"/>
    </location>
</feature>
<sequence>MAERWQLPDGIEELLPEQAGQLEGVRRQLLDLYARWGYQFVMPPLLEFTESLLVGLGEDLDLQTFKVIDQHSGRMLGVRADITPQTARIDAHSMIAEGAQRLCYAGSVLRAKPAGIKASRAPIQVGAELYGISDVAADVEVISLMLTSLSALGIADVTLDLGHVGIYRALVAGAQLDNQAQQHLFELLQNKSHSELESWLSESVKDTDIATQLKTLAGLNGGVQVLAQARELSDSAEVQQALDDLETLANLVQQRFPGTNLYFDLSELRGYKYHTGLVFAAYVPGVGRALANGGRYNDIGAAFGRARPATGFNADLKILLSIGETTKADAPNVVLAPLSNDPQLWQLVCELRAAGTTVINDLDASENGHSGPVIAKDENEQWRVVPSP</sequence>
<reference evidence="7" key="1">
    <citation type="submission" date="2023-10" db="EMBL/GenBank/DDBJ databases">
        <title>Genome assemblies of two species of porcelain crab, Petrolisthes cinctipes and Petrolisthes manimaculis (Anomura: Porcellanidae).</title>
        <authorList>
            <person name="Angst P."/>
        </authorList>
    </citation>
    <scope>NUCLEOTIDE SEQUENCE</scope>
    <source>
        <strain evidence="7">PB745_01</strain>
        <tissue evidence="7">Gill</tissue>
    </source>
</reference>
<comment type="catalytic activity">
    <reaction evidence="4">
        <text>tRNA(His) + L-histidine + ATP = L-histidyl-tRNA(His) + AMP + diphosphate + H(+)</text>
        <dbReference type="Rhea" id="RHEA:17313"/>
        <dbReference type="Rhea" id="RHEA-COMP:9665"/>
        <dbReference type="Rhea" id="RHEA-COMP:9689"/>
        <dbReference type="ChEBI" id="CHEBI:15378"/>
        <dbReference type="ChEBI" id="CHEBI:30616"/>
        <dbReference type="ChEBI" id="CHEBI:33019"/>
        <dbReference type="ChEBI" id="CHEBI:57595"/>
        <dbReference type="ChEBI" id="CHEBI:78442"/>
        <dbReference type="ChEBI" id="CHEBI:78527"/>
        <dbReference type="ChEBI" id="CHEBI:456215"/>
        <dbReference type="EC" id="6.1.1.21"/>
    </reaction>
</comment>
<evidence type="ECO:0000256" key="4">
    <source>
        <dbReference type="ARBA" id="ARBA00047639"/>
    </source>
</evidence>
<dbReference type="PANTHER" id="PTHR43707:SF1">
    <property type="entry name" value="HISTIDINE--TRNA LIGASE, MITOCHONDRIAL-RELATED"/>
    <property type="match status" value="1"/>
</dbReference>
<feature type="binding site" evidence="5">
    <location>
        <position position="128"/>
    </location>
    <ligand>
        <name>L-histidine</name>
        <dbReference type="ChEBI" id="CHEBI:57595"/>
    </ligand>
</feature>
<dbReference type="EC" id="6.1.1.21" evidence="2"/>
<dbReference type="Proteomes" id="UP001286313">
    <property type="component" value="Unassembled WGS sequence"/>
</dbReference>
<feature type="binding site" evidence="5">
    <location>
        <position position="124"/>
    </location>
    <ligand>
        <name>L-histidine</name>
        <dbReference type="ChEBI" id="CHEBI:57595"/>
    </ligand>
</feature>
<organism evidence="7 8">
    <name type="scientific">Petrolisthes cinctipes</name>
    <name type="common">Flat porcelain crab</name>
    <dbReference type="NCBI Taxonomy" id="88211"/>
    <lineage>
        <taxon>Eukaryota</taxon>
        <taxon>Metazoa</taxon>
        <taxon>Ecdysozoa</taxon>
        <taxon>Arthropoda</taxon>
        <taxon>Crustacea</taxon>
        <taxon>Multicrustacea</taxon>
        <taxon>Malacostraca</taxon>
        <taxon>Eumalacostraca</taxon>
        <taxon>Eucarida</taxon>
        <taxon>Decapoda</taxon>
        <taxon>Pleocyemata</taxon>
        <taxon>Anomura</taxon>
        <taxon>Galatheoidea</taxon>
        <taxon>Porcellanidae</taxon>
        <taxon>Petrolisthes</taxon>
    </lineage>
</organism>
<evidence type="ECO:0000313" key="7">
    <source>
        <dbReference type="EMBL" id="KAK3850204.1"/>
    </source>
</evidence>
<dbReference type="GO" id="GO:0000105">
    <property type="term" value="P:L-histidine biosynthetic process"/>
    <property type="evidence" value="ECO:0007669"/>
    <property type="project" value="InterPro"/>
</dbReference>